<protein>
    <submittedName>
        <fullName evidence="3">Uncharacterized protein</fullName>
    </submittedName>
</protein>
<dbReference type="GO" id="GO:0005525">
    <property type="term" value="F:GTP binding"/>
    <property type="evidence" value="ECO:0007669"/>
    <property type="project" value="UniProtKB-KW"/>
</dbReference>
<accession>A0A1J8QLY7</accession>
<evidence type="ECO:0000313" key="3">
    <source>
        <dbReference type="EMBL" id="OJA12788.1"/>
    </source>
</evidence>
<reference evidence="3 4" key="1">
    <citation type="submission" date="2016-03" db="EMBL/GenBank/DDBJ databases">
        <title>Comparative genomics of the ectomycorrhizal sister species Rhizopogon vinicolor and Rhizopogon vesiculosus (Basidiomycota: Boletales) reveals a divergence of the mating type B locus.</title>
        <authorList>
            <person name="Mujic A.B."/>
            <person name="Kuo A."/>
            <person name="Tritt A."/>
            <person name="Lipzen A."/>
            <person name="Chen C."/>
            <person name="Johnson J."/>
            <person name="Sharma A."/>
            <person name="Barry K."/>
            <person name="Grigoriev I.V."/>
            <person name="Spatafora J.W."/>
        </authorList>
    </citation>
    <scope>NUCLEOTIDE SEQUENCE [LARGE SCALE GENOMIC DNA]</scope>
    <source>
        <strain evidence="3 4">AM-OR11-056</strain>
    </source>
</reference>
<gene>
    <name evidence="3" type="ORF">AZE42_11491</name>
</gene>
<dbReference type="PANTHER" id="PTHR11089:SF30">
    <property type="entry name" value="GUANINE NUCLEOTIDE-BINDING PROTEIN-LIKE 3 HOMOLOG"/>
    <property type="match status" value="1"/>
</dbReference>
<comment type="caution">
    <text evidence="3">The sequence shown here is derived from an EMBL/GenBank/DDBJ whole genome shotgun (WGS) entry which is preliminary data.</text>
</comment>
<dbReference type="AlphaFoldDB" id="A0A1J8QLY7"/>
<evidence type="ECO:0000313" key="4">
    <source>
        <dbReference type="Proteomes" id="UP000183567"/>
    </source>
</evidence>
<dbReference type="PANTHER" id="PTHR11089">
    <property type="entry name" value="GTP-BINDING PROTEIN-RELATED"/>
    <property type="match status" value="1"/>
</dbReference>
<name>A0A1J8QLY7_9AGAM</name>
<evidence type="ECO:0000256" key="1">
    <source>
        <dbReference type="ARBA" id="ARBA00022741"/>
    </source>
</evidence>
<keyword evidence="1" id="KW-0547">Nucleotide-binding</keyword>
<evidence type="ECO:0000256" key="2">
    <source>
        <dbReference type="ARBA" id="ARBA00023134"/>
    </source>
</evidence>
<dbReference type="OrthoDB" id="10266128at2759"/>
<keyword evidence="4" id="KW-1185">Reference proteome</keyword>
<dbReference type="EMBL" id="LVVM01004506">
    <property type="protein sequence ID" value="OJA12788.1"/>
    <property type="molecule type" value="Genomic_DNA"/>
</dbReference>
<dbReference type="Proteomes" id="UP000183567">
    <property type="component" value="Unassembled WGS sequence"/>
</dbReference>
<dbReference type="GO" id="GO:0005730">
    <property type="term" value="C:nucleolus"/>
    <property type="evidence" value="ECO:0007669"/>
    <property type="project" value="TreeGrafter"/>
</dbReference>
<keyword evidence="2" id="KW-0342">GTP-binding</keyword>
<sequence>MLAYSLPGFSKGDPTSFLAGMARVSGLIKKRGILDHAGAAHIVLIDWSIGKFARYTMPPGTSAPSSSADDERILVTLKRRKELRKAKDVKLVRLQPGEAKRREVLLDDIWCADEE</sequence>
<proteinExistence type="predicted"/>
<dbReference type="STRING" id="180088.A0A1J8QLY7"/>
<dbReference type="InterPro" id="IPR050755">
    <property type="entry name" value="TRAFAC_YlqF/YawG_RiboMat"/>
</dbReference>
<organism evidence="3 4">
    <name type="scientific">Rhizopogon vesiculosus</name>
    <dbReference type="NCBI Taxonomy" id="180088"/>
    <lineage>
        <taxon>Eukaryota</taxon>
        <taxon>Fungi</taxon>
        <taxon>Dikarya</taxon>
        <taxon>Basidiomycota</taxon>
        <taxon>Agaricomycotina</taxon>
        <taxon>Agaricomycetes</taxon>
        <taxon>Agaricomycetidae</taxon>
        <taxon>Boletales</taxon>
        <taxon>Suillineae</taxon>
        <taxon>Rhizopogonaceae</taxon>
        <taxon>Rhizopogon</taxon>
    </lineage>
</organism>